<dbReference type="AlphaFoldDB" id="A0A397SBH3"/>
<sequence>MLTKAIEENIGAVENLDYKTKMTNIDVEADIEVQIPDRKFREIWSFACNGYRVEMQQMNADQKETFRKRRRYTAKIINLPPNTIDQQLEGELLPHHMKYWKVYKVNDECIEALVLFQSEKDKKMATIKKVRINQKEYEW</sequence>
<dbReference type="Proteomes" id="UP000265703">
    <property type="component" value="Unassembled WGS sequence"/>
</dbReference>
<accession>A0A397SBH3</accession>
<comment type="caution">
    <text evidence="1">The sequence shown here is derived from an EMBL/GenBank/DDBJ whole genome shotgun (WGS) entry which is preliminary data.</text>
</comment>
<name>A0A397SBH3_9GLOM</name>
<evidence type="ECO:0000313" key="2">
    <source>
        <dbReference type="Proteomes" id="UP000265703"/>
    </source>
</evidence>
<protein>
    <submittedName>
        <fullName evidence="1">Uncharacterized protein</fullName>
    </submittedName>
</protein>
<dbReference type="EMBL" id="QKYT01001183">
    <property type="protein sequence ID" value="RIA79694.1"/>
    <property type="molecule type" value="Genomic_DNA"/>
</dbReference>
<reference evidence="1 2" key="1">
    <citation type="submission" date="2018-06" db="EMBL/GenBank/DDBJ databases">
        <title>Comparative genomics reveals the genomic features of Rhizophagus irregularis, R. cerebriforme, R. diaphanum and Gigaspora rosea, and their symbiotic lifestyle signature.</title>
        <authorList>
            <person name="Morin E."/>
            <person name="San Clemente H."/>
            <person name="Chen E.C.H."/>
            <person name="De La Providencia I."/>
            <person name="Hainaut M."/>
            <person name="Kuo A."/>
            <person name="Kohler A."/>
            <person name="Murat C."/>
            <person name="Tang N."/>
            <person name="Roy S."/>
            <person name="Loubradou J."/>
            <person name="Henrissat B."/>
            <person name="Grigoriev I.V."/>
            <person name="Corradi N."/>
            <person name="Roux C."/>
            <person name="Martin F.M."/>
        </authorList>
    </citation>
    <scope>NUCLEOTIDE SEQUENCE [LARGE SCALE GENOMIC DNA]</scope>
    <source>
        <strain evidence="1 2">DAOM 227022</strain>
    </source>
</reference>
<gene>
    <name evidence="1" type="ORF">C1645_840124</name>
</gene>
<proteinExistence type="predicted"/>
<organism evidence="1 2">
    <name type="scientific">Glomus cerebriforme</name>
    <dbReference type="NCBI Taxonomy" id="658196"/>
    <lineage>
        <taxon>Eukaryota</taxon>
        <taxon>Fungi</taxon>
        <taxon>Fungi incertae sedis</taxon>
        <taxon>Mucoromycota</taxon>
        <taxon>Glomeromycotina</taxon>
        <taxon>Glomeromycetes</taxon>
        <taxon>Glomerales</taxon>
        <taxon>Glomeraceae</taxon>
        <taxon>Glomus</taxon>
    </lineage>
</organism>
<evidence type="ECO:0000313" key="1">
    <source>
        <dbReference type="EMBL" id="RIA79694.1"/>
    </source>
</evidence>
<dbReference type="OrthoDB" id="2494822at2759"/>
<keyword evidence="2" id="KW-1185">Reference proteome</keyword>